<comment type="caution">
    <text evidence="1">The sequence shown here is derived from an EMBL/GenBank/DDBJ whole genome shotgun (WGS) entry which is preliminary data.</text>
</comment>
<dbReference type="InterPro" id="IPR014937">
    <property type="entry name" value="DUF1810"/>
</dbReference>
<organism evidence="1 2">
    <name type="scientific">Aliiroseovarius zhejiangensis</name>
    <dbReference type="NCBI Taxonomy" id="1632025"/>
    <lineage>
        <taxon>Bacteria</taxon>
        <taxon>Pseudomonadati</taxon>
        <taxon>Pseudomonadota</taxon>
        <taxon>Alphaproteobacteria</taxon>
        <taxon>Rhodobacterales</taxon>
        <taxon>Paracoccaceae</taxon>
        <taxon>Aliiroseovarius</taxon>
    </lineage>
</organism>
<dbReference type="InterPro" id="IPR036287">
    <property type="entry name" value="Rv1873-like_sf"/>
</dbReference>
<accession>A0ABQ3J6F5</accession>
<evidence type="ECO:0000313" key="2">
    <source>
        <dbReference type="Proteomes" id="UP000609802"/>
    </source>
</evidence>
<evidence type="ECO:0008006" key="3">
    <source>
        <dbReference type="Google" id="ProtNLM"/>
    </source>
</evidence>
<dbReference type="PIRSF" id="PIRSF008546">
    <property type="entry name" value="UCP008546"/>
    <property type="match status" value="1"/>
</dbReference>
<dbReference type="Pfam" id="PF08837">
    <property type="entry name" value="DUF1810"/>
    <property type="match status" value="1"/>
</dbReference>
<dbReference type="SUPFAM" id="SSF140736">
    <property type="entry name" value="Rv1873-like"/>
    <property type="match status" value="1"/>
</dbReference>
<keyword evidence="2" id="KW-1185">Reference proteome</keyword>
<proteinExistence type="predicted"/>
<protein>
    <recommendedName>
        <fullName evidence="3">DUF1810 domain-containing protein</fullName>
    </recommendedName>
</protein>
<name>A0ABQ3J6F5_9RHOB</name>
<sequence length="146" mass="16627">MSFEDEDNDELEMFIEAQDTVWNDVLSELQVGQKTSHWMWFVFPQLAELGQSDMSQLYGLEDLTEAEAYLRHDELKRRLIDVSSLLLEHAGTDARQILGKVDAKKLQSCMTLFAAVPQAPPVFQRVLDAFYDGAPCRRTTAALTRT</sequence>
<dbReference type="EMBL" id="BNCH01000005">
    <property type="protein sequence ID" value="GHF02352.1"/>
    <property type="molecule type" value="Genomic_DNA"/>
</dbReference>
<gene>
    <name evidence="1" type="ORF">GCM10016455_24390</name>
</gene>
<dbReference type="Gene3D" id="1.25.40.380">
    <property type="entry name" value="Protein of unknown function DUF1810"/>
    <property type="match status" value="1"/>
</dbReference>
<evidence type="ECO:0000313" key="1">
    <source>
        <dbReference type="EMBL" id="GHF02352.1"/>
    </source>
</evidence>
<dbReference type="Proteomes" id="UP000609802">
    <property type="component" value="Unassembled WGS sequence"/>
</dbReference>
<reference evidence="2" key="1">
    <citation type="journal article" date="2019" name="Int. J. Syst. Evol. Microbiol.">
        <title>The Global Catalogue of Microorganisms (GCM) 10K type strain sequencing project: providing services to taxonomists for standard genome sequencing and annotation.</title>
        <authorList>
            <consortium name="The Broad Institute Genomics Platform"/>
            <consortium name="The Broad Institute Genome Sequencing Center for Infectious Disease"/>
            <person name="Wu L."/>
            <person name="Ma J."/>
        </authorList>
    </citation>
    <scope>NUCLEOTIDE SEQUENCE [LARGE SCALE GENOMIC DNA]</scope>
    <source>
        <strain evidence="2">KCTC 42443</strain>
    </source>
</reference>